<proteinExistence type="predicted"/>
<dbReference type="Proteomes" id="UP000547931">
    <property type="component" value="Unassembled WGS sequence"/>
</dbReference>
<dbReference type="EMBL" id="PUJV01000076">
    <property type="protein sequence ID" value="NHB98780.1"/>
    <property type="molecule type" value="Genomic_DNA"/>
</dbReference>
<dbReference type="AlphaFoldDB" id="A0A7X5TMZ8"/>
<keyword evidence="2" id="KW-1185">Reference proteome</keyword>
<comment type="caution">
    <text evidence="1">The sequence shown here is derived from an EMBL/GenBank/DDBJ whole genome shotgun (WGS) entry which is preliminary data.</text>
</comment>
<evidence type="ECO:0000313" key="2">
    <source>
        <dbReference type="Proteomes" id="UP000547931"/>
    </source>
</evidence>
<gene>
    <name evidence="1" type="ORF">C5470_21720</name>
</gene>
<dbReference type="Gene3D" id="2.60.270.50">
    <property type="match status" value="1"/>
</dbReference>
<sequence length="130" mass="14830">MSAREAYVSLENTTIYDLTLDMNSINLRHGEWVRYPPGQIDAGTTGNWRSDSGGFMTGTEGTLRYYINDEKWNPETWNPDNWVSVHWKIPYSGTNGADGDTSDHYRYLCKVVSNDIKGSKPHMDFQLSSK</sequence>
<name>A0A7X5TMZ8_9GAMM</name>
<organism evidence="1 2">
    <name type="scientific">Photorhabdus stackebrandtii</name>
    <dbReference type="NCBI Taxonomy" id="1123042"/>
    <lineage>
        <taxon>Bacteria</taxon>
        <taxon>Pseudomonadati</taxon>
        <taxon>Pseudomonadota</taxon>
        <taxon>Gammaproteobacteria</taxon>
        <taxon>Enterobacterales</taxon>
        <taxon>Morganellaceae</taxon>
        <taxon>Photorhabdus</taxon>
    </lineage>
</organism>
<accession>A0A7X5TMZ8</accession>
<protein>
    <submittedName>
        <fullName evidence="1">Uncharacterized protein</fullName>
    </submittedName>
</protein>
<reference evidence="1 2" key="1">
    <citation type="submission" date="2018-02" db="EMBL/GenBank/DDBJ databases">
        <authorList>
            <person name="Machado R.A."/>
        </authorList>
    </citation>
    <scope>NUCLEOTIDE SEQUENCE [LARGE SCALE GENOMIC DNA]</scope>
    <source>
        <strain evidence="1 2">DSM 23271</strain>
    </source>
</reference>
<evidence type="ECO:0000313" key="1">
    <source>
        <dbReference type="EMBL" id="NHB98780.1"/>
    </source>
</evidence>
<dbReference type="RefSeq" id="WP_166291781.1">
    <property type="nucleotide sequence ID" value="NZ_CAWPIE010000076.1"/>
</dbReference>